<dbReference type="GO" id="GO:0016020">
    <property type="term" value="C:membrane"/>
    <property type="evidence" value="ECO:0007669"/>
    <property type="project" value="InterPro"/>
</dbReference>
<dbReference type="Pfam" id="PF12248">
    <property type="entry name" value="Methyltransf_FA"/>
    <property type="match status" value="1"/>
</dbReference>
<evidence type="ECO:0000256" key="2">
    <source>
        <dbReference type="SAM" id="SignalP"/>
    </source>
</evidence>
<keyword evidence="1" id="KW-0472">Membrane</keyword>
<keyword evidence="2" id="KW-0732">Signal</keyword>
<dbReference type="STRING" id="195883.A0A482XAY5"/>
<keyword evidence="1" id="KW-0812">Transmembrane</keyword>
<evidence type="ECO:0000313" key="5">
    <source>
        <dbReference type="EMBL" id="RZF43125.1"/>
    </source>
</evidence>
<keyword evidence="6" id="KW-1185">Reference proteome</keyword>
<feature type="signal peptide" evidence="2">
    <location>
        <begin position="1"/>
        <end position="22"/>
    </location>
</feature>
<dbReference type="OrthoDB" id="6598923at2759"/>
<evidence type="ECO:0008006" key="7">
    <source>
        <dbReference type="Google" id="ProtNLM"/>
    </source>
</evidence>
<feature type="domain" description="Farnesoic acid O-methyl transferase" evidence="4">
    <location>
        <begin position="41"/>
        <end position="186"/>
    </location>
</feature>
<dbReference type="Proteomes" id="UP000291343">
    <property type="component" value="Unassembled WGS sequence"/>
</dbReference>
<dbReference type="PANTHER" id="PTHR36695">
    <property type="entry name" value="AGAP008648-PA"/>
    <property type="match status" value="1"/>
</dbReference>
<sequence length="595" mass="68059">MLGGEMFRISFLFIIGISAVVGEDSEAIGITETVCEKQKNTYGYEYNELFKFSDKSYVNGTLYLTFRVQAASNAHVIFSVGPSQDTYGQIYEIVLGAGRNTFSDIRRYIWKRGPASRAKAFTNDLLSASELREFTISIARDGQIEIRKSSDAIPILYWKDPDPIPISYFGFSTWNSVYGIWYFDCYGVGSTTIDRPLTFTESLRRDLLNGYDRFVIPFNISDDWTPINISFSPYHAELDSDHGQITLVGKFMLAWQDEKLKWDPASYGNITSLQLIHGEIWKPELVLYNAVDHGINPLGPSGMVVSNKGEVNWSSNSKLQTRCPLKFNTLFNEKHRCEIQLGLWGSQDIFRLVWVNDSSLDNKQKITPLKPWLFEDFNATNKWIETPWYDDKGNEDLDINGKSNNSVLALAITLKDNDDSFYLTAISLLVIVLTIFFLSTFWISACDDFRGCLMLSTALLINAFYRLISYKRNYYVMNITYACFSLWLLLGSVASMYASYLKSRPGSTKPCSFVLFIVKLRLIQTLFCLPGSSSDSDEHYRNHSNDITEEGSVDERAGNDYWYAEDWKAISVFVTRLTFYVSLICIIWYANYDFS</sequence>
<dbReference type="Pfam" id="PF02931">
    <property type="entry name" value="Neur_chan_LBD"/>
    <property type="match status" value="1"/>
</dbReference>
<dbReference type="EMBL" id="QKKF02013261">
    <property type="protein sequence ID" value="RZF43125.1"/>
    <property type="molecule type" value="Genomic_DNA"/>
</dbReference>
<keyword evidence="1" id="KW-1133">Transmembrane helix</keyword>
<evidence type="ECO:0000259" key="3">
    <source>
        <dbReference type="Pfam" id="PF02931"/>
    </source>
</evidence>
<comment type="caution">
    <text evidence="5">The sequence shown here is derived from an EMBL/GenBank/DDBJ whole genome shotgun (WGS) entry which is preliminary data.</text>
</comment>
<gene>
    <name evidence="5" type="ORF">LSTR_LSTR001303</name>
</gene>
<feature type="transmembrane region" description="Helical" evidence="1">
    <location>
        <begin position="569"/>
        <end position="590"/>
    </location>
</feature>
<dbReference type="GO" id="GO:0005230">
    <property type="term" value="F:extracellular ligand-gated monoatomic ion channel activity"/>
    <property type="evidence" value="ECO:0007669"/>
    <property type="project" value="InterPro"/>
</dbReference>
<protein>
    <recommendedName>
        <fullName evidence="7">Neurotransmitter-gated ion-channel ligand-binding domain-containing protein</fullName>
    </recommendedName>
</protein>
<organism evidence="5 6">
    <name type="scientific">Laodelphax striatellus</name>
    <name type="common">Small brown planthopper</name>
    <name type="synonym">Delphax striatella</name>
    <dbReference type="NCBI Taxonomy" id="195883"/>
    <lineage>
        <taxon>Eukaryota</taxon>
        <taxon>Metazoa</taxon>
        <taxon>Ecdysozoa</taxon>
        <taxon>Arthropoda</taxon>
        <taxon>Hexapoda</taxon>
        <taxon>Insecta</taxon>
        <taxon>Pterygota</taxon>
        <taxon>Neoptera</taxon>
        <taxon>Paraneoptera</taxon>
        <taxon>Hemiptera</taxon>
        <taxon>Auchenorrhyncha</taxon>
        <taxon>Fulgoroidea</taxon>
        <taxon>Delphacidae</taxon>
        <taxon>Criomorphinae</taxon>
        <taxon>Laodelphax</taxon>
    </lineage>
</organism>
<dbReference type="FunCoup" id="A0A482XAY5">
    <property type="interactions" value="6"/>
</dbReference>
<feature type="transmembrane region" description="Helical" evidence="1">
    <location>
        <begin position="474"/>
        <end position="501"/>
    </location>
</feature>
<dbReference type="InterPro" id="IPR022041">
    <property type="entry name" value="Methyltransf_FA"/>
</dbReference>
<dbReference type="InterPro" id="IPR036734">
    <property type="entry name" value="Neur_chan_lig-bd_sf"/>
</dbReference>
<dbReference type="CDD" id="cd18989">
    <property type="entry name" value="LGIC_ECD_cation"/>
    <property type="match status" value="1"/>
</dbReference>
<proteinExistence type="predicted"/>
<dbReference type="InParanoid" id="A0A482XAY5"/>
<feature type="chain" id="PRO_5019867117" description="Neurotransmitter-gated ion-channel ligand-binding domain-containing protein" evidence="2">
    <location>
        <begin position="23"/>
        <end position="595"/>
    </location>
</feature>
<feature type="transmembrane region" description="Helical" evidence="1">
    <location>
        <begin position="421"/>
        <end position="444"/>
    </location>
</feature>
<evidence type="ECO:0000313" key="6">
    <source>
        <dbReference type="Proteomes" id="UP000291343"/>
    </source>
</evidence>
<dbReference type="InterPro" id="IPR006202">
    <property type="entry name" value="Neur_chan_lig-bd"/>
</dbReference>
<feature type="domain" description="Neurotransmitter-gated ion-channel ligand-binding" evidence="3">
    <location>
        <begin position="201"/>
        <end position="367"/>
    </location>
</feature>
<name>A0A482XAY5_LAOST</name>
<reference evidence="5 6" key="1">
    <citation type="journal article" date="2017" name="Gigascience">
        <title>Genome sequence of the small brown planthopper, Laodelphax striatellus.</title>
        <authorList>
            <person name="Zhu J."/>
            <person name="Jiang F."/>
            <person name="Wang X."/>
            <person name="Yang P."/>
            <person name="Bao Y."/>
            <person name="Zhao W."/>
            <person name="Wang W."/>
            <person name="Lu H."/>
            <person name="Wang Q."/>
            <person name="Cui N."/>
            <person name="Li J."/>
            <person name="Chen X."/>
            <person name="Luo L."/>
            <person name="Yu J."/>
            <person name="Kang L."/>
            <person name="Cui F."/>
        </authorList>
    </citation>
    <scope>NUCLEOTIDE SEQUENCE [LARGE SCALE GENOMIC DNA]</scope>
    <source>
        <strain evidence="5">Lst14</strain>
    </source>
</reference>
<dbReference type="SUPFAM" id="SSF63712">
    <property type="entry name" value="Nicotinic receptor ligand binding domain-like"/>
    <property type="match status" value="1"/>
</dbReference>
<dbReference type="Gene3D" id="2.70.170.10">
    <property type="entry name" value="Neurotransmitter-gated ion-channel ligand-binding domain"/>
    <property type="match status" value="1"/>
</dbReference>
<dbReference type="AlphaFoldDB" id="A0A482XAY5"/>
<dbReference type="PANTHER" id="PTHR36695:SF12">
    <property type="entry name" value="AGAP008648-PA"/>
    <property type="match status" value="1"/>
</dbReference>
<evidence type="ECO:0000259" key="4">
    <source>
        <dbReference type="Pfam" id="PF12248"/>
    </source>
</evidence>
<accession>A0A482XAY5</accession>
<evidence type="ECO:0000256" key="1">
    <source>
        <dbReference type="SAM" id="Phobius"/>
    </source>
</evidence>